<dbReference type="InterPro" id="IPR046896">
    <property type="entry name" value="Cup1-like_N"/>
</dbReference>
<feature type="compositionally biased region" description="Basic and acidic residues" evidence="1">
    <location>
        <begin position="68"/>
        <end position="77"/>
    </location>
</feature>
<accession>A0ABR0EY91</accession>
<reference evidence="3 4" key="1">
    <citation type="journal article" date="2023" name="G3 (Bethesda)">
        <title>A chromosome-level genome assembly of Zasmidium syzygii isolated from banana leaves.</title>
        <authorList>
            <person name="van Westerhoven A.C."/>
            <person name="Mehrabi R."/>
            <person name="Talebi R."/>
            <person name="Steentjes M.B.F."/>
            <person name="Corcolon B."/>
            <person name="Chong P.A."/>
            <person name="Kema G.H.J."/>
            <person name="Seidl M.F."/>
        </authorList>
    </citation>
    <scope>NUCLEOTIDE SEQUENCE [LARGE SCALE GENOMIC DNA]</scope>
    <source>
        <strain evidence="3 4">P124</strain>
    </source>
</reference>
<feature type="region of interest" description="Disordered" evidence="1">
    <location>
        <begin position="32"/>
        <end position="77"/>
    </location>
</feature>
<dbReference type="Proteomes" id="UP001305779">
    <property type="component" value="Unassembled WGS sequence"/>
</dbReference>
<protein>
    <recommendedName>
        <fullName evidence="2">LYR motif-containing protein Cup1-like N-terminal domain-containing protein</fullName>
    </recommendedName>
</protein>
<sequence>MSCSCLRRPQTLSGPTGLRLLDVAARFYGTEPTAAQPPAHSRGQAINKTNKTSTTSKTSTTNKTNKPNKADKRDAKRATDARHWLRAILRECTYLPDPKAGRFVSQYVLDRFRTYQHKTWRNRNVERIVGFESRIKAKEKELRLFYNMLSRANEGETKPLLKVLNMAYGRVGKRRHDLMEPLLAKPAKEDTGPVVEFNQDGKAVIREDTPGDVVVSSTDEDKYRLSPALYALLQSQKLVGPPDRTRPNPRKLRPEIPELNSKMRPMPASRVKNLTKKWYSDTLGRVLPPLPPDEWHQLQKLAQGEGISKQPRRRKSLEKAGSIAEQKGTALDMIIKGNIDRKEFPNANAHTITTRYMQRLYALIFQQCPLMDFDSEKGKWSITWGKYALGSASSKVNKNPA</sequence>
<evidence type="ECO:0000313" key="4">
    <source>
        <dbReference type="Proteomes" id="UP001305779"/>
    </source>
</evidence>
<keyword evidence="4" id="KW-1185">Reference proteome</keyword>
<feature type="compositionally biased region" description="Low complexity" evidence="1">
    <location>
        <begin position="47"/>
        <end position="67"/>
    </location>
</feature>
<comment type="caution">
    <text evidence="3">The sequence shown here is derived from an EMBL/GenBank/DDBJ whole genome shotgun (WGS) entry which is preliminary data.</text>
</comment>
<organism evidence="3 4">
    <name type="scientific">Zasmidium cellare</name>
    <name type="common">Wine cellar mold</name>
    <name type="synonym">Racodium cellare</name>
    <dbReference type="NCBI Taxonomy" id="395010"/>
    <lineage>
        <taxon>Eukaryota</taxon>
        <taxon>Fungi</taxon>
        <taxon>Dikarya</taxon>
        <taxon>Ascomycota</taxon>
        <taxon>Pezizomycotina</taxon>
        <taxon>Dothideomycetes</taxon>
        <taxon>Dothideomycetidae</taxon>
        <taxon>Mycosphaerellales</taxon>
        <taxon>Mycosphaerellaceae</taxon>
        <taxon>Zasmidium</taxon>
    </lineage>
</organism>
<dbReference type="EMBL" id="JAXOVC010000002">
    <property type="protein sequence ID" value="KAK4506061.1"/>
    <property type="molecule type" value="Genomic_DNA"/>
</dbReference>
<dbReference type="Pfam" id="PF20263">
    <property type="entry name" value="LYRM2-like"/>
    <property type="match status" value="1"/>
</dbReference>
<gene>
    <name evidence="3" type="ORF">PRZ48_004026</name>
</gene>
<evidence type="ECO:0000259" key="2">
    <source>
        <dbReference type="Pfam" id="PF20263"/>
    </source>
</evidence>
<evidence type="ECO:0000313" key="3">
    <source>
        <dbReference type="EMBL" id="KAK4506061.1"/>
    </source>
</evidence>
<feature type="domain" description="LYR motif-containing protein Cup1-like N-terminal" evidence="2">
    <location>
        <begin position="85"/>
        <end position="179"/>
    </location>
</feature>
<proteinExistence type="predicted"/>
<dbReference type="CDD" id="cd20273">
    <property type="entry name" value="Complex1_LYR_unchar"/>
    <property type="match status" value="1"/>
</dbReference>
<name>A0ABR0EY91_ZASCE</name>
<evidence type="ECO:0000256" key="1">
    <source>
        <dbReference type="SAM" id="MobiDB-lite"/>
    </source>
</evidence>